<comment type="caution">
    <text evidence="1">The sequence shown here is derived from an EMBL/GenBank/DDBJ whole genome shotgun (WGS) entry which is preliminary data.</text>
</comment>
<name>A0A4Q6XRE9_9SPHI</name>
<sequence length="205" mass="22832">MAKPTLSSKIGSAAKLLTYAENVFKKSIENAVLFPDAASTIVELEAALKAYRNGLTEAAYRDTRQIVIKNQQAAILKQVLYKYALYVEAVANGDPNIILAAGYIPSKSSTGSIGSSPKPYNLRVEIYQGGNNAVQLRVNSWRPARYCQFEFRKVGSENEWSKVLSTKSKTVIPHLEHLQEYEFRVTYLGADPTPNYSDIVRCYVV</sequence>
<dbReference type="EMBL" id="SGIT01000001">
    <property type="protein sequence ID" value="RZF62780.1"/>
    <property type="molecule type" value="Genomic_DNA"/>
</dbReference>
<dbReference type="InterPro" id="IPR036116">
    <property type="entry name" value="FN3_sf"/>
</dbReference>
<dbReference type="RefSeq" id="WP_130141003.1">
    <property type="nucleotide sequence ID" value="NZ_SGIT01000001.1"/>
</dbReference>
<proteinExistence type="predicted"/>
<evidence type="ECO:0008006" key="3">
    <source>
        <dbReference type="Google" id="ProtNLM"/>
    </source>
</evidence>
<gene>
    <name evidence="1" type="ORF">EWE74_08325</name>
</gene>
<reference evidence="1 2" key="1">
    <citation type="submission" date="2019-02" db="EMBL/GenBank/DDBJ databases">
        <authorList>
            <person name="Li Y."/>
        </authorList>
    </citation>
    <scope>NUCLEOTIDE SEQUENCE [LARGE SCALE GENOMIC DNA]</scope>
    <source>
        <strain evidence="1 2">30C10-4-7</strain>
    </source>
</reference>
<evidence type="ECO:0000313" key="2">
    <source>
        <dbReference type="Proteomes" id="UP000292855"/>
    </source>
</evidence>
<evidence type="ECO:0000313" key="1">
    <source>
        <dbReference type="EMBL" id="RZF62780.1"/>
    </source>
</evidence>
<dbReference type="SUPFAM" id="SSF49265">
    <property type="entry name" value="Fibronectin type III"/>
    <property type="match status" value="1"/>
</dbReference>
<dbReference type="AlphaFoldDB" id="A0A4Q6XRE9"/>
<dbReference type="OrthoDB" id="703469at2"/>
<dbReference type="Proteomes" id="UP000292855">
    <property type="component" value="Unassembled WGS sequence"/>
</dbReference>
<accession>A0A4Q6XRE9</accession>
<organism evidence="1 2">
    <name type="scientific">Sphingobacterium corticibacterium</name>
    <dbReference type="NCBI Taxonomy" id="2484746"/>
    <lineage>
        <taxon>Bacteria</taxon>
        <taxon>Pseudomonadati</taxon>
        <taxon>Bacteroidota</taxon>
        <taxon>Sphingobacteriia</taxon>
        <taxon>Sphingobacteriales</taxon>
        <taxon>Sphingobacteriaceae</taxon>
        <taxon>Sphingobacterium</taxon>
    </lineage>
</organism>
<protein>
    <recommendedName>
        <fullName evidence="3">Fibronectin type-III domain-containing protein</fullName>
    </recommendedName>
</protein>
<keyword evidence="2" id="KW-1185">Reference proteome</keyword>